<dbReference type="PANTHER" id="PTHR33558">
    <property type="entry name" value="GLUTAREDOXIN-LIKE PROTEIN C5ORF63 HOMOLOG"/>
    <property type="match status" value="1"/>
</dbReference>
<accession>A0A250XPY6</accession>
<dbReference type="InterPro" id="IPR008554">
    <property type="entry name" value="Glutaredoxin-like"/>
</dbReference>
<evidence type="ECO:0000256" key="1">
    <source>
        <dbReference type="RuleBase" id="RU363082"/>
    </source>
</evidence>
<dbReference type="Pfam" id="PF05768">
    <property type="entry name" value="Glrx-like"/>
    <property type="match status" value="1"/>
</dbReference>
<dbReference type="Gene3D" id="3.40.30.10">
    <property type="entry name" value="Glutaredoxin"/>
    <property type="match status" value="1"/>
</dbReference>
<protein>
    <recommendedName>
        <fullName evidence="1">Glutaredoxin-like protein</fullName>
    </recommendedName>
</protein>
<evidence type="ECO:0000313" key="3">
    <source>
        <dbReference type="Proteomes" id="UP000232323"/>
    </source>
</evidence>
<keyword evidence="1" id="KW-0813">Transport</keyword>
<dbReference type="SUPFAM" id="SSF52833">
    <property type="entry name" value="Thioredoxin-like"/>
    <property type="match status" value="1"/>
</dbReference>
<dbReference type="PANTHER" id="PTHR33558:SF1">
    <property type="entry name" value="GLUTAREDOXIN-LIKE PROTEIN C5ORF63 HOMOLOG"/>
    <property type="match status" value="1"/>
</dbReference>
<name>A0A250XPY6_9CHLO</name>
<dbReference type="Proteomes" id="UP000232323">
    <property type="component" value="Unassembled WGS sequence"/>
</dbReference>
<organism evidence="2 3">
    <name type="scientific">Chlamydomonas eustigma</name>
    <dbReference type="NCBI Taxonomy" id="1157962"/>
    <lineage>
        <taxon>Eukaryota</taxon>
        <taxon>Viridiplantae</taxon>
        <taxon>Chlorophyta</taxon>
        <taxon>core chlorophytes</taxon>
        <taxon>Chlorophyceae</taxon>
        <taxon>CS clade</taxon>
        <taxon>Chlamydomonadales</taxon>
        <taxon>Chlamydomonadaceae</taxon>
        <taxon>Chlamydomonas</taxon>
    </lineage>
</organism>
<dbReference type="EMBL" id="BEGY01000144">
    <property type="protein sequence ID" value="GAX84992.1"/>
    <property type="molecule type" value="Genomic_DNA"/>
</dbReference>
<dbReference type="STRING" id="1157962.A0A250XPY6"/>
<keyword evidence="3" id="KW-1185">Reference proteome</keyword>
<comment type="similarity">
    <text evidence="1">Belongs to the glutaredoxin family.</text>
</comment>
<dbReference type="InterPro" id="IPR036249">
    <property type="entry name" value="Thioredoxin-like_sf"/>
</dbReference>
<sequence length="135" mass="15020">MLQSRISSLKINAAFTQASSRQTLSPIACLEKKRLLLYTKQDCPLCAGLEEKLKAVLLRAQFAPCALSDCVLEVRDIQMNEAWNSAYALEVPVLAIMDGTEEVILPRAPPRTTADRLQQHIEKALLNNVKQTTEP</sequence>
<dbReference type="AlphaFoldDB" id="A0A250XPY6"/>
<comment type="caution">
    <text evidence="2">The sequence shown here is derived from an EMBL/GenBank/DDBJ whole genome shotgun (WGS) entry which is preliminary data.</text>
</comment>
<evidence type="ECO:0000313" key="2">
    <source>
        <dbReference type="EMBL" id="GAX84992.1"/>
    </source>
</evidence>
<keyword evidence="1" id="KW-0249">Electron transport</keyword>
<reference evidence="2 3" key="1">
    <citation type="submission" date="2017-08" db="EMBL/GenBank/DDBJ databases">
        <title>Acidophilic green algal genome provides insights into adaptation to an acidic environment.</title>
        <authorList>
            <person name="Hirooka S."/>
            <person name="Hirose Y."/>
            <person name="Kanesaki Y."/>
            <person name="Higuchi S."/>
            <person name="Fujiwara T."/>
            <person name="Onuma R."/>
            <person name="Era A."/>
            <person name="Ohbayashi R."/>
            <person name="Uzuka A."/>
            <person name="Nozaki H."/>
            <person name="Yoshikawa H."/>
            <person name="Miyagishima S.Y."/>
        </authorList>
    </citation>
    <scope>NUCLEOTIDE SEQUENCE [LARGE SCALE GENOMIC DNA]</scope>
    <source>
        <strain evidence="2 3">NIES-2499</strain>
    </source>
</reference>
<dbReference type="InterPro" id="IPR052565">
    <property type="entry name" value="Glutaredoxin-like_YDR286C"/>
</dbReference>
<gene>
    <name evidence="2" type="ORF">CEUSTIGMA_g12413.t1</name>
</gene>
<proteinExistence type="inferred from homology"/>
<dbReference type="OrthoDB" id="2016230at2759"/>